<proteinExistence type="predicted"/>
<reference evidence="1" key="1">
    <citation type="journal article" date="2020" name="Nature">
        <title>Giant virus diversity and host interactions through global metagenomics.</title>
        <authorList>
            <person name="Schulz F."/>
            <person name="Roux S."/>
            <person name="Paez-Espino D."/>
            <person name="Jungbluth S."/>
            <person name="Walsh D.A."/>
            <person name="Denef V.J."/>
            <person name="McMahon K.D."/>
            <person name="Konstantinidis K.T."/>
            <person name="Eloe-Fadrosh E.A."/>
            <person name="Kyrpides N.C."/>
            <person name="Woyke T."/>
        </authorList>
    </citation>
    <scope>NUCLEOTIDE SEQUENCE</scope>
    <source>
        <strain evidence="1">GVMAG-M-3300023184-190</strain>
    </source>
</reference>
<name>A0A6C0I570_9ZZZZ</name>
<dbReference type="EMBL" id="MN740091">
    <property type="protein sequence ID" value="QHT87516.1"/>
    <property type="molecule type" value="Genomic_DNA"/>
</dbReference>
<evidence type="ECO:0000313" key="1">
    <source>
        <dbReference type="EMBL" id="QHT87516.1"/>
    </source>
</evidence>
<accession>A0A6C0I570</accession>
<sequence length="186" mass="20675">MSRYTFNNLARMDSDATDQTERNLQNTRFANYSLASYNSNNLSDGHIEFAITQPTMMTSGTALGQGLSGNGVDNESSLTIKRVQERNYEKLQLFQRPFLTVPYLGRGSCDTMLEAQLQIGEAATEKKSVSTILEKSVEKYAWYPVESDQGIDEKKIVEEAANGWTRGGVSTRESTVSGNSRPTSMF</sequence>
<dbReference type="AlphaFoldDB" id="A0A6C0I570"/>
<protein>
    <submittedName>
        <fullName evidence="1">Uncharacterized protein</fullName>
    </submittedName>
</protein>
<organism evidence="1">
    <name type="scientific">viral metagenome</name>
    <dbReference type="NCBI Taxonomy" id="1070528"/>
    <lineage>
        <taxon>unclassified sequences</taxon>
        <taxon>metagenomes</taxon>
        <taxon>organismal metagenomes</taxon>
    </lineage>
</organism>